<keyword evidence="5" id="KW-1185">Reference proteome</keyword>
<dbReference type="InterPro" id="IPR029063">
    <property type="entry name" value="SAM-dependent_MTases_sf"/>
</dbReference>
<dbReference type="Proteomes" id="UP000777935">
    <property type="component" value="Unassembled WGS sequence"/>
</dbReference>
<evidence type="ECO:0000256" key="1">
    <source>
        <dbReference type="ARBA" id="ARBA00022603"/>
    </source>
</evidence>
<keyword evidence="1 4" id="KW-0489">Methyltransferase</keyword>
<sequence length="248" mass="26638">MTNLTQDAFLGGKLSVWQPANGYRAGVDPVLLAASVPAKAGDTVLELGCGVGVAAICLATRIAGLKITGVELQVDYADLARRNAAENNVDLTVVESDLASMPTDLRNQSFDHVIANPPYYKDGTKSDNAGRDIARSGDTSLHVWVDIAIKRLKPKGHMTFIQRAERLPDLMAACDTRLGAVTILPIAARSGRPAKLVIVQSQKASRAPAQLLAPLILHDGDKHDGDRESYRSEIRAVLRDAAPLLMQR</sequence>
<dbReference type="GO" id="GO:0008168">
    <property type="term" value="F:methyltransferase activity"/>
    <property type="evidence" value="ECO:0007669"/>
    <property type="project" value="UniProtKB-KW"/>
</dbReference>
<keyword evidence="2" id="KW-0949">S-adenosyl-L-methionine</keyword>
<organism evidence="4 5">
    <name type="scientific">Parasulfitobacter algicola</name>
    <dbReference type="NCBI Taxonomy" id="2614809"/>
    <lineage>
        <taxon>Bacteria</taxon>
        <taxon>Pseudomonadati</taxon>
        <taxon>Pseudomonadota</taxon>
        <taxon>Alphaproteobacteria</taxon>
        <taxon>Rhodobacterales</taxon>
        <taxon>Roseobacteraceae</taxon>
        <taxon>Parasulfitobacter</taxon>
    </lineage>
</organism>
<evidence type="ECO:0000256" key="2">
    <source>
        <dbReference type="ARBA" id="ARBA00022691"/>
    </source>
</evidence>
<dbReference type="InterPro" id="IPR007848">
    <property type="entry name" value="Small_mtfrase_dom"/>
</dbReference>
<name>A0ABX2IMR8_9RHOB</name>
<dbReference type="InterPro" id="IPR002052">
    <property type="entry name" value="DNA_methylase_N6_adenine_CS"/>
</dbReference>
<dbReference type="GO" id="GO:0032259">
    <property type="term" value="P:methylation"/>
    <property type="evidence" value="ECO:0007669"/>
    <property type="project" value="UniProtKB-KW"/>
</dbReference>
<dbReference type="EMBL" id="JABUFE010000001">
    <property type="protein sequence ID" value="NSX53835.1"/>
    <property type="molecule type" value="Genomic_DNA"/>
</dbReference>
<proteinExistence type="predicted"/>
<accession>A0ABX2IMR8</accession>
<dbReference type="Pfam" id="PF05175">
    <property type="entry name" value="MTS"/>
    <property type="match status" value="1"/>
</dbReference>
<reference evidence="4 5" key="1">
    <citation type="submission" date="2020-06" db="EMBL/GenBank/DDBJ databases">
        <title>Sulfitobacter algicola sp. nov., isolated from green algae.</title>
        <authorList>
            <person name="Wang C."/>
        </authorList>
    </citation>
    <scope>NUCLEOTIDE SEQUENCE [LARGE SCALE GENOMIC DNA]</scope>
    <source>
        <strain evidence="4 5">1151</strain>
    </source>
</reference>
<evidence type="ECO:0000313" key="5">
    <source>
        <dbReference type="Proteomes" id="UP000777935"/>
    </source>
</evidence>
<dbReference type="SUPFAM" id="SSF53335">
    <property type="entry name" value="S-adenosyl-L-methionine-dependent methyltransferases"/>
    <property type="match status" value="1"/>
</dbReference>
<dbReference type="InterPro" id="IPR050210">
    <property type="entry name" value="tRNA_Adenine-N(6)_MTase"/>
</dbReference>
<evidence type="ECO:0000259" key="3">
    <source>
        <dbReference type="Pfam" id="PF05175"/>
    </source>
</evidence>
<feature type="domain" description="Methyltransferase small" evidence="3">
    <location>
        <begin position="31"/>
        <end position="141"/>
    </location>
</feature>
<protein>
    <submittedName>
        <fullName evidence="4">Methyltransferase</fullName>
    </submittedName>
</protein>
<dbReference type="PANTHER" id="PTHR47739">
    <property type="entry name" value="TRNA1(VAL) (ADENINE(37)-N6)-METHYLTRANSFERASE"/>
    <property type="match status" value="1"/>
</dbReference>
<dbReference type="CDD" id="cd02440">
    <property type="entry name" value="AdoMet_MTases"/>
    <property type="match status" value="1"/>
</dbReference>
<keyword evidence="1 4" id="KW-0808">Transferase</keyword>
<dbReference type="RefSeq" id="WP_174135191.1">
    <property type="nucleotide sequence ID" value="NZ_JABUFE010000001.1"/>
</dbReference>
<dbReference type="PROSITE" id="PS00092">
    <property type="entry name" value="N6_MTASE"/>
    <property type="match status" value="1"/>
</dbReference>
<dbReference type="PANTHER" id="PTHR47739:SF1">
    <property type="entry name" value="TRNA1(VAL) (ADENINE(37)-N6)-METHYLTRANSFERASE"/>
    <property type="match status" value="1"/>
</dbReference>
<gene>
    <name evidence="4" type="ORF">HRQ87_03380</name>
</gene>
<evidence type="ECO:0000313" key="4">
    <source>
        <dbReference type="EMBL" id="NSX53835.1"/>
    </source>
</evidence>
<comment type="caution">
    <text evidence="4">The sequence shown here is derived from an EMBL/GenBank/DDBJ whole genome shotgun (WGS) entry which is preliminary data.</text>
</comment>
<dbReference type="Gene3D" id="3.40.50.150">
    <property type="entry name" value="Vaccinia Virus protein VP39"/>
    <property type="match status" value="1"/>
</dbReference>